<dbReference type="InterPro" id="IPR004045">
    <property type="entry name" value="Glutathione_S-Trfase_N"/>
</dbReference>
<dbReference type="InterPro" id="IPR010987">
    <property type="entry name" value="Glutathione-S-Trfase_C-like"/>
</dbReference>
<evidence type="ECO:0000259" key="1">
    <source>
        <dbReference type="PROSITE" id="PS50404"/>
    </source>
</evidence>
<dbReference type="SUPFAM" id="SSF52833">
    <property type="entry name" value="Thioredoxin-like"/>
    <property type="match status" value="1"/>
</dbReference>
<dbReference type="SFLD" id="SFLDS00019">
    <property type="entry name" value="Glutathione_Transferase_(cytos"/>
    <property type="match status" value="1"/>
</dbReference>
<comment type="caution">
    <text evidence="3">The sequence shown here is derived from an EMBL/GenBank/DDBJ whole genome shotgun (WGS) entry which is preliminary data.</text>
</comment>
<dbReference type="PANTHER" id="PTHR44051:SF8">
    <property type="entry name" value="GLUTATHIONE S-TRANSFERASE GSTA"/>
    <property type="match status" value="1"/>
</dbReference>
<dbReference type="InterPro" id="IPR040079">
    <property type="entry name" value="Glutathione_S-Trfase"/>
</dbReference>
<feature type="domain" description="GST C-terminal" evidence="2">
    <location>
        <begin position="89"/>
        <end position="217"/>
    </location>
</feature>
<dbReference type="PROSITE" id="PS50404">
    <property type="entry name" value="GST_NTER"/>
    <property type="match status" value="1"/>
</dbReference>
<dbReference type="Pfam" id="PF13409">
    <property type="entry name" value="GST_N_2"/>
    <property type="match status" value="1"/>
</dbReference>
<organism evidence="3 4">
    <name type="scientific">Sphingomonas colocasiae</name>
    <dbReference type="NCBI Taxonomy" id="1848973"/>
    <lineage>
        <taxon>Bacteria</taxon>
        <taxon>Pseudomonadati</taxon>
        <taxon>Pseudomonadota</taxon>
        <taxon>Alphaproteobacteria</taxon>
        <taxon>Sphingomonadales</taxon>
        <taxon>Sphingomonadaceae</taxon>
        <taxon>Sphingomonas</taxon>
    </lineage>
</organism>
<accession>A0ABS7PW53</accession>
<dbReference type="SFLD" id="SFLDG00358">
    <property type="entry name" value="Main_(cytGST)"/>
    <property type="match status" value="1"/>
</dbReference>
<dbReference type="Proteomes" id="UP000706039">
    <property type="component" value="Unassembled WGS sequence"/>
</dbReference>
<protein>
    <submittedName>
        <fullName evidence="3">Glutathione S-transferase family protein</fullName>
    </submittedName>
</protein>
<gene>
    <name evidence="3" type="ORF">K7G82_25055</name>
</gene>
<evidence type="ECO:0000313" key="4">
    <source>
        <dbReference type="Proteomes" id="UP000706039"/>
    </source>
</evidence>
<keyword evidence="4" id="KW-1185">Reference proteome</keyword>
<proteinExistence type="predicted"/>
<dbReference type="PANTHER" id="PTHR44051">
    <property type="entry name" value="GLUTATHIONE S-TRANSFERASE-RELATED"/>
    <property type="match status" value="1"/>
</dbReference>
<dbReference type="CDD" id="cd03057">
    <property type="entry name" value="GST_N_Beta"/>
    <property type="match status" value="1"/>
</dbReference>
<evidence type="ECO:0000313" key="3">
    <source>
        <dbReference type="EMBL" id="MBY8825595.1"/>
    </source>
</evidence>
<dbReference type="PROSITE" id="PS50405">
    <property type="entry name" value="GST_CTER"/>
    <property type="match status" value="1"/>
</dbReference>
<dbReference type="Gene3D" id="1.20.1050.10">
    <property type="match status" value="1"/>
</dbReference>
<dbReference type="InterPro" id="IPR036282">
    <property type="entry name" value="Glutathione-S-Trfase_C_sf"/>
</dbReference>
<dbReference type="InterPro" id="IPR036249">
    <property type="entry name" value="Thioredoxin-like_sf"/>
</dbReference>
<dbReference type="SUPFAM" id="SSF47616">
    <property type="entry name" value="GST C-terminal domain-like"/>
    <property type="match status" value="1"/>
</dbReference>
<reference evidence="3 4" key="1">
    <citation type="submission" date="2021-08" db="EMBL/GenBank/DDBJ databases">
        <authorList>
            <person name="Tuo L."/>
        </authorList>
    </citation>
    <scope>NUCLEOTIDE SEQUENCE [LARGE SCALE GENOMIC DNA]</scope>
    <source>
        <strain evidence="3 4">JCM 31229</strain>
    </source>
</reference>
<sequence length="236" mass="26327">MMDLTLYYAPDTCARVTMIALEEAALPYDARLISFVRGDHRADWFRTLNPRGRVPTLVIDGAPLTENMAILHWLAQVRPEAGLLPEASSAFEQARLLADLAWCASGLHPIVTRMRLPHFFCDQPDAAANVRALAEAAMIAEFRTIEARLAAGPWWYGERWSIIDAYINWIWFRVTGCGLDASAFPRLQDHDRRLSDRPSVRKVLDVHAAASRQLAEQGLAVNFDTIASQVSQGKAA</sequence>
<dbReference type="Gene3D" id="3.40.30.10">
    <property type="entry name" value="Glutaredoxin"/>
    <property type="match status" value="1"/>
</dbReference>
<evidence type="ECO:0000259" key="2">
    <source>
        <dbReference type="PROSITE" id="PS50405"/>
    </source>
</evidence>
<name>A0ABS7PW53_9SPHN</name>
<dbReference type="EMBL" id="JAINVV010000012">
    <property type="protein sequence ID" value="MBY8825595.1"/>
    <property type="molecule type" value="Genomic_DNA"/>
</dbReference>
<feature type="domain" description="GST N-terminal" evidence="1">
    <location>
        <begin position="1"/>
        <end position="82"/>
    </location>
</feature>
<dbReference type="RefSeq" id="WP_222992691.1">
    <property type="nucleotide sequence ID" value="NZ_JAINVV010000012.1"/>
</dbReference>